<keyword evidence="1" id="KW-1133">Transmembrane helix</keyword>
<gene>
    <name evidence="2" type="ORF">EJO69_10005</name>
</gene>
<proteinExistence type="predicted"/>
<evidence type="ECO:0000256" key="1">
    <source>
        <dbReference type="SAM" id="Phobius"/>
    </source>
</evidence>
<feature type="transmembrane region" description="Helical" evidence="1">
    <location>
        <begin position="78"/>
        <end position="100"/>
    </location>
</feature>
<protein>
    <submittedName>
        <fullName evidence="2">DUF2254 domain-containing protein</fullName>
    </submittedName>
</protein>
<dbReference type="AlphaFoldDB" id="A0A3Q8WUS8"/>
<dbReference type="OrthoDB" id="2955631at2"/>
<evidence type="ECO:0000313" key="2">
    <source>
        <dbReference type="EMBL" id="AZN30595.1"/>
    </source>
</evidence>
<sequence length="428" mass="47303">MSDANDDTHRIRGSIPDIPKRTRWGRLWSRFWAIPAASVIAAILVGFLLPRWERALSEPLPLAFEGGPDAAREVLGTIAASTISVTGLTFSITLVVLQLVSSQFSPRMLSGFLASRVVQATLGIFLGTFIYSLTVLRYVWSEDEDITAFVPRAAVTLSFLLVLGCIGLFLAFIHLITSSMKVSQAISEIGEETLALARRLYPVTEEETGLTQGPGWSPRPGDPRTKVTATGHGSLVWINYKRLMAWADRNEAVMTIDRPVGDFLVEGQPLLSIWWDGDPSESDLRHIHSAFELRTERELHQDIAFGLRQLVDIADRALSPGINDPATAVQAVQELHRIFRYLVTVVEPSPYMANSDGEVRVVHQPQSVSDMLEEVVREVHFYGKDSAMIPGLLRDMVDDLGTAAADHVNSSVERARRILDAEKTEPPA</sequence>
<keyword evidence="3" id="KW-1185">Reference proteome</keyword>
<evidence type="ECO:0000313" key="3">
    <source>
        <dbReference type="Proteomes" id="UP000270021"/>
    </source>
</evidence>
<dbReference type="Pfam" id="PF10011">
    <property type="entry name" value="DUF2254"/>
    <property type="match status" value="1"/>
</dbReference>
<keyword evidence="1" id="KW-0472">Membrane</keyword>
<dbReference type="EMBL" id="CP034438">
    <property type="protein sequence ID" value="AZN30595.1"/>
    <property type="molecule type" value="Genomic_DNA"/>
</dbReference>
<dbReference type="InterPro" id="IPR018723">
    <property type="entry name" value="DUF2254_membrane"/>
</dbReference>
<dbReference type="RefSeq" id="WP_126041477.1">
    <property type="nucleotide sequence ID" value="NZ_CP034438.1"/>
</dbReference>
<dbReference type="KEGG" id="fsl:EJO69_10005"/>
<feature type="transmembrane region" description="Helical" evidence="1">
    <location>
        <begin position="153"/>
        <end position="176"/>
    </location>
</feature>
<feature type="transmembrane region" description="Helical" evidence="1">
    <location>
        <begin position="31"/>
        <end position="52"/>
    </location>
</feature>
<organism evidence="2 3">
    <name type="scientific">Flaviflexus salsibiostraticola</name>
    <dbReference type="NCBI Taxonomy" id="1282737"/>
    <lineage>
        <taxon>Bacteria</taxon>
        <taxon>Bacillati</taxon>
        <taxon>Actinomycetota</taxon>
        <taxon>Actinomycetes</taxon>
        <taxon>Actinomycetales</taxon>
        <taxon>Actinomycetaceae</taxon>
        <taxon>Flaviflexus</taxon>
    </lineage>
</organism>
<name>A0A3Q8WUS8_9ACTO</name>
<keyword evidence="1" id="KW-0812">Transmembrane</keyword>
<accession>A0A3Q8WUS8</accession>
<reference evidence="2 3" key="1">
    <citation type="submission" date="2018-12" db="EMBL/GenBank/DDBJ databases">
        <title>Complete genome sequence of Flaviflexus salsibiostraticola KCTC 33148.</title>
        <authorList>
            <person name="Bae J.-W."/>
        </authorList>
    </citation>
    <scope>NUCLEOTIDE SEQUENCE [LARGE SCALE GENOMIC DNA]</scope>
    <source>
        <strain evidence="2 3">KCTC 33148</strain>
    </source>
</reference>
<dbReference type="Proteomes" id="UP000270021">
    <property type="component" value="Chromosome"/>
</dbReference>
<feature type="transmembrane region" description="Helical" evidence="1">
    <location>
        <begin position="112"/>
        <end position="133"/>
    </location>
</feature>